<dbReference type="Gene3D" id="1.25.40.440">
    <property type="entry name" value="Nucleoporin, helical domain, central subdomain"/>
    <property type="match status" value="1"/>
</dbReference>
<keyword evidence="9" id="KW-1185">Reference proteome</keyword>
<dbReference type="Gene3D" id="1.25.40.450">
    <property type="entry name" value="Nucleoporin, helical domain, N-terminal subdomain"/>
    <property type="match status" value="1"/>
</dbReference>
<evidence type="ECO:0000256" key="4">
    <source>
        <dbReference type="ARBA" id="ARBA00023242"/>
    </source>
</evidence>
<organism evidence="8 9">
    <name type="scientific">Mortierella isabellina</name>
    <name type="common">Filamentous fungus</name>
    <name type="synonym">Umbelopsis isabellina</name>
    <dbReference type="NCBI Taxonomy" id="91625"/>
    <lineage>
        <taxon>Eukaryota</taxon>
        <taxon>Fungi</taxon>
        <taxon>Fungi incertae sedis</taxon>
        <taxon>Mucoromycota</taxon>
        <taxon>Mucoromycotina</taxon>
        <taxon>Umbelopsidomycetes</taxon>
        <taxon>Umbelopsidales</taxon>
        <taxon>Umbelopsidaceae</taxon>
        <taxon>Umbelopsis</taxon>
    </lineage>
</organism>
<gene>
    <name evidence="8" type="ORF">INT43_006985</name>
</gene>
<dbReference type="AlphaFoldDB" id="A0A8H7PZ20"/>
<feature type="domain" description="Nucleoporin Nup133/Nup155-like N-terminal" evidence="7">
    <location>
        <begin position="65"/>
        <end position="463"/>
    </location>
</feature>
<evidence type="ECO:0000256" key="3">
    <source>
        <dbReference type="ARBA" id="ARBA00022448"/>
    </source>
</evidence>
<dbReference type="InterPro" id="IPR042537">
    <property type="entry name" value="Nucleoporin_Nup155_C_2"/>
</dbReference>
<evidence type="ECO:0000313" key="8">
    <source>
        <dbReference type="EMBL" id="KAG2182059.1"/>
    </source>
</evidence>
<name>A0A8H7PZ20_MORIS</name>
<proteinExistence type="inferred from homology"/>
<dbReference type="EMBL" id="JAEPQZ010000004">
    <property type="protein sequence ID" value="KAG2182059.1"/>
    <property type="molecule type" value="Genomic_DNA"/>
</dbReference>
<evidence type="ECO:0000259" key="6">
    <source>
        <dbReference type="Pfam" id="PF03177"/>
    </source>
</evidence>
<keyword evidence="3" id="KW-0813">Transport</keyword>
<dbReference type="PANTHER" id="PTHR10350:SF6">
    <property type="entry name" value="NUCLEAR PORE COMPLEX PROTEIN NUP155"/>
    <property type="match status" value="1"/>
</dbReference>
<dbReference type="Gene3D" id="1.20.58.1780">
    <property type="match status" value="1"/>
</dbReference>
<dbReference type="InterPro" id="IPR007187">
    <property type="entry name" value="Nucleoporin_Nup133/Nup155_C"/>
</dbReference>
<evidence type="ECO:0000313" key="9">
    <source>
        <dbReference type="Proteomes" id="UP000654370"/>
    </source>
</evidence>
<sequence length="1011" mass="114079">MESNELLKPTEDEHMFSSLSSAATTLEAQPANELKAPDVADLLQGSSSGQYEIVTSKSRQTFRIKEQYKLPDDLLKELEVLKASNDSVIGLFTEIGRSWCVVQSKLYLWKYVDGSDLQVYEDINGPIISVLLAPVKPGVFLPEVAHVLVVATAKQIATIGISVDDKTGSLSFFETEMSVPSDNIRMTRICATKMGRIFMAGEDGYLYEFDYKPQESWFARRCRKICHPPSKLSYFLSLYDDPIVDLVVDESRNMLYQLTAMHNLRVSEDQLAYLGQDGRQLTNVAQCTNIRKKAQSLSRNSKLFDESKFDIVSIHSINSSESQKARLIAVTSYGARLYFTSTKPSSAEPASIQLTHVRLPAQQTPTSEPTAIDIAFYMDGIFMTADKDKPRVACICPDAAFMNGQPVERGTTIEAFEEFLALGKVCLITEEHQNIPIQMKLNELTASSAIPPRRFLVQTRTGLTVVEKRRPIEILQQLIAESGSCCDTKAKDLREFIEHYGAVQTYAMCFDLVCKQPPQEKESTSAESLTTLISTQPAARLFYSIDSPSVIGSLHGKNGASQRDGFALYLYRLLHPLWQQKVTVTNQQPSNSQNSSIPKPILLDVQAKLCQLKMFMDLNPYINPKPLHPNDIQTSMEELYQLLVHAIEAVAFISYLIDVGFPPIVERMPVSAQVALMGLTYESMLTKPDGRTVLRHLVTSLVDVQLEKGTDLEVVTDTLQKCCGTLTNPKEVIMYKAVQHVRKVADGSDANHRSQQLGESLRLFKKIAGYLSYEQLEEICEEYKNLNYHIGVVDLALTCAQAKDPYDLCSSYVEDGCPPMDSRKKYYDIKKRCYICVFSALLDAEYAGELQFGPTDSTTGGKPNNNSIYHMILSSQDRAFHFELYEWFISKGMIRQLLTASTPYVVPFLKRPPFRKENYDLLWEHYRLLQQYDNAAECLEQLALYEGDMPLEKRIEYLSLAISCAKSYRGPRIIQMMDMVRRLEQDLEIANEQLLQDFNDNKQANAMDQTA</sequence>
<dbReference type="InterPro" id="IPR004870">
    <property type="entry name" value="Nucleoporin_Nup155"/>
</dbReference>
<keyword evidence="5" id="KW-0175">Coiled coil</keyword>
<feature type="coiled-coil region" evidence="5">
    <location>
        <begin position="973"/>
        <end position="1000"/>
    </location>
</feature>
<dbReference type="GO" id="GO:0036228">
    <property type="term" value="P:protein localization to nuclear inner membrane"/>
    <property type="evidence" value="ECO:0007669"/>
    <property type="project" value="TreeGrafter"/>
</dbReference>
<dbReference type="Pfam" id="PF03177">
    <property type="entry name" value="Nucleoporin_C"/>
    <property type="match status" value="1"/>
</dbReference>
<dbReference type="GO" id="GO:0006606">
    <property type="term" value="P:protein import into nucleus"/>
    <property type="evidence" value="ECO:0007669"/>
    <property type="project" value="TreeGrafter"/>
</dbReference>
<dbReference type="OrthoDB" id="338970at2759"/>
<keyword evidence="4" id="KW-0539">Nucleus</keyword>
<dbReference type="Proteomes" id="UP000654370">
    <property type="component" value="Unassembled WGS sequence"/>
</dbReference>
<dbReference type="GO" id="GO:0006405">
    <property type="term" value="P:RNA export from nucleus"/>
    <property type="evidence" value="ECO:0007669"/>
    <property type="project" value="TreeGrafter"/>
</dbReference>
<dbReference type="GO" id="GO:0017056">
    <property type="term" value="F:structural constituent of nuclear pore"/>
    <property type="evidence" value="ECO:0007669"/>
    <property type="project" value="InterPro"/>
</dbReference>
<dbReference type="PANTHER" id="PTHR10350">
    <property type="entry name" value="NUCLEAR PORE COMPLEX PROTEIN NUP155"/>
    <property type="match status" value="1"/>
</dbReference>
<evidence type="ECO:0008006" key="10">
    <source>
        <dbReference type="Google" id="ProtNLM"/>
    </source>
</evidence>
<evidence type="ECO:0000256" key="2">
    <source>
        <dbReference type="ARBA" id="ARBA00007373"/>
    </source>
</evidence>
<reference evidence="8" key="1">
    <citation type="submission" date="2020-12" db="EMBL/GenBank/DDBJ databases">
        <title>Metabolic potential, ecology and presence of endohyphal bacteria is reflected in genomic diversity of Mucoromycotina.</title>
        <authorList>
            <person name="Muszewska A."/>
            <person name="Okrasinska A."/>
            <person name="Steczkiewicz K."/>
            <person name="Drgas O."/>
            <person name="Orlowska M."/>
            <person name="Perlinska-Lenart U."/>
            <person name="Aleksandrzak-Piekarczyk T."/>
            <person name="Szatraj K."/>
            <person name="Zielenkiewicz U."/>
            <person name="Pilsyk S."/>
            <person name="Malc E."/>
            <person name="Mieczkowski P."/>
            <person name="Kruszewska J.S."/>
            <person name="Biernat P."/>
            <person name="Pawlowska J."/>
        </authorList>
    </citation>
    <scope>NUCLEOTIDE SEQUENCE</scope>
    <source>
        <strain evidence="8">WA0000067209</strain>
    </source>
</reference>
<evidence type="ECO:0000256" key="1">
    <source>
        <dbReference type="ARBA" id="ARBA00004123"/>
    </source>
</evidence>
<dbReference type="InterPro" id="IPR042533">
    <property type="entry name" value="Nucleoporin_Nup155_C_1"/>
</dbReference>
<comment type="similarity">
    <text evidence="2">Belongs to the non-repetitive/WGA-negative nucleoporin family.</text>
</comment>
<comment type="caution">
    <text evidence="8">The sequence shown here is derived from an EMBL/GenBank/DDBJ whole genome shotgun (WGS) entry which is preliminary data.</text>
</comment>
<dbReference type="InterPro" id="IPR014908">
    <property type="entry name" value="Nucleoporin_Nup133/Nup155_N"/>
</dbReference>
<dbReference type="Pfam" id="PF08801">
    <property type="entry name" value="Nucleoporin_N"/>
    <property type="match status" value="1"/>
</dbReference>
<dbReference type="GO" id="GO:0000972">
    <property type="term" value="P:transcription-dependent tethering of RNA polymerase II gene DNA at nuclear periphery"/>
    <property type="evidence" value="ECO:0007669"/>
    <property type="project" value="TreeGrafter"/>
</dbReference>
<comment type="subcellular location">
    <subcellularLocation>
        <location evidence="1">Nucleus</location>
    </subcellularLocation>
</comment>
<evidence type="ECO:0000259" key="7">
    <source>
        <dbReference type="Pfam" id="PF08801"/>
    </source>
</evidence>
<accession>A0A8H7PZ20</accession>
<protein>
    <recommendedName>
        <fullName evidence="10">Nucleoporin Nup133/Nup155-like N-terminal domain-containing protein</fullName>
    </recommendedName>
</protein>
<dbReference type="GO" id="GO:0044611">
    <property type="term" value="C:nuclear pore inner ring"/>
    <property type="evidence" value="ECO:0007669"/>
    <property type="project" value="TreeGrafter"/>
</dbReference>
<feature type="domain" description="Nucleoporin Nup133/Nup155-like C-terminal" evidence="6">
    <location>
        <begin position="564"/>
        <end position="993"/>
    </location>
</feature>
<evidence type="ECO:0000256" key="5">
    <source>
        <dbReference type="SAM" id="Coils"/>
    </source>
</evidence>